<reference evidence="3 4" key="1">
    <citation type="submission" date="2018-08" db="EMBL/GenBank/DDBJ databases">
        <title>Chitinophaga sp. K20C18050901, a novel bacterium isolated from forest soil.</title>
        <authorList>
            <person name="Wang C."/>
        </authorList>
    </citation>
    <scope>NUCLEOTIDE SEQUENCE [LARGE SCALE GENOMIC DNA]</scope>
    <source>
        <strain evidence="3 4">K20C18050901</strain>
    </source>
</reference>
<dbReference type="PANTHER" id="PTHR11533:SF174">
    <property type="entry name" value="PUROMYCIN-SENSITIVE AMINOPEPTIDASE-RELATED"/>
    <property type="match status" value="1"/>
</dbReference>
<dbReference type="EMBL" id="QTJV01000013">
    <property type="protein sequence ID" value="RFM31560.1"/>
    <property type="molecule type" value="Genomic_DNA"/>
</dbReference>
<keyword evidence="1" id="KW-0472">Membrane</keyword>
<dbReference type="GO" id="GO:0008270">
    <property type="term" value="F:zinc ion binding"/>
    <property type="evidence" value="ECO:0007669"/>
    <property type="project" value="InterPro"/>
</dbReference>
<feature type="transmembrane region" description="Helical" evidence="1">
    <location>
        <begin position="51"/>
        <end position="77"/>
    </location>
</feature>
<dbReference type="InterPro" id="IPR014782">
    <property type="entry name" value="Peptidase_M1_dom"/>
</dbReference>
<gene>
    <name evidence="3" type="ORF">DXN04_27995</name>
</gene>
<protein>
    <recommendedName>
        <fullName evidence="2">Peptidase M1 membrane alanine aminopeptidase domain-containing protein</fullName>
    </recommendedName>
</protein>
<organism evidence="3 4">
    <name type="scientific">Chitinophaga silvisoli</name>
    <dbReference type="NCBI Taxonomy" id="2291814"/>
    <lineage>
        <taxon>Bacteria</taxon>
        <taxon>Pseudomonadati</taxon>
        <taxon>Bacteroidota</taxon>
        <taxon>Chitinophagia</taxon>
        <taxon>Chitinophagales</taxon>
        <taxon>Chitinophagaceae</taxon>
        <taxon>Chitinophaga</taxon>
    </lineage>
</organism>
<keyword evidence="4" id="KW-1185">Reference proteome</keyword>
<dbReference type="Proteomes" id="UP000261174">
    <property type="component" value="Unassembled WGS sequence"/>
</dbReference>
<evidence type="ECO:0000259" key="2">
    <source>
        <dbReference type="Pfam" id="PF01433"/>
    </source>
</evidence>
<feature type="transmembrane region" description="Helical" evidence="1">
    <location>
        <begin position="475"/>
        <end position="493"/>
    </location>
</feature>
<dbReference type="PANTHER" id="PTHR11533">
    <property type="entry name" value="PROTEASE M1 ZINC METALLOPROTEASE"/>
    <property type="match status" value="1"/>
</dbReference>
<dbReference type="InterPro" id="IPR050344">
    <property type="entry name" value="Peptidase_M1_aminopeptidases"/>
</dbReference>
<feature type="domain" description="Peptidase M1 membrane alanine aminopeptidase" evidence="2">
    <location>
        <begin position="834"/>
        <end position="1042"/>
    </location>
</feature>
<keyword evidence="1" id="KW-0812">Transmembrane</keyword>
<sequence length="1048" mass="119748">MKHLLKFELRACFRRPETYIMLIILSVSGFLIGYKQLTFNTTADILVNSPYAISSMVGLLSLTGIFTTTIVAAFTLFQEADAYFSQILYTTPLTKSQYLITRFSPVFGIGTLLLIVTIAGYMAGQIACPDKVAYGVFQLKAYLQPLILIALPNLFLCTSFVCGMGWLTKNKLMVYCAGLFLYITYMVLLMYSGSPLLAGALPQSAGAMSIAAILDPFGLSAFYEQTNPWVLEQKNRQYITLTGNLLLNRIIYLAIGIVLLMIVWKFLSLSLSIKQGKRRPIELLHNDTFRFQPVLTVTNRNYYRLLTLKSRVWMDLKWILKSMPFTLIVVALVFFMSMEFYDGIDRGIRLPEQYVTTGLLANRILYDLPGILLLVSLFYTGELYWRSTESRFNLIEDSTPAGRRLGFAAAWMSLSLVIFIFTLLIIINGIIFQIVYQYLYIDWEVYATLLGLIVTPLILCVGITLWVHKVIPFKWIAFSVSVLLIYLLTGKLGKSIGITHPLLRFAEAYVGKYSEMNGWDNYIAAFLWKMIFGFSIILVFHLRSRTFRIIAVLVCLASGIFIYLHYPSLPGKNKLDWQQSYEQNYRRYNQLVQPAITHVSANVELYPGDNRYSVNAVYFIQNTSNKSIDSILVNFEEEVSVDQAYLIANREKVFFRGKKGFLLLRNALQPGDTASFHFSFNYHWNPFVGHKAFNAIVQNGSFIRLSNYFPVFGYRSDLEIYSPVERRKRRLGMPTPLEQLGQSGLDTRDFITLDLKIGTAAGQTAIGIGELRGTWSSGHRNYFSYYATSPVPFRFGISSAAYKVQRLHYKGVNVEVYYYPRHYENVQRLLTDAAGTLDYCRKNFGTYPFNTIRFAEVSQFTTGFAGSSYPGTIFMTENMIFHTNLAGDRKQDVINELAGHELSHQWWGANQLVPDDREGAKMLTETLAMYTELMMAKHTTGMQSVIDKVAMHRQIYYSERGFSQEEPLYKVNPDNTHLYYSKGLVVMYNLSELIGEERVNTALNHFLKKHIYPNPVPVTTSLLEELYKVSNPLEKQKIDSLFKMVTKI</sequence>
<evidence type="ECO:0000313" key="4">
    <source>
        <dbReference type="Proteomes" id="UP000261174"/>
    </source>
</evidence>
<feature type="transmembrane region" description="Helical" evidence="1">
    <location>
        <begin position="406"/>
        <end position="439"/>
    </location>
</feature>
<feature type="transmembrane region" description="Helical" evidence="1">
    <location>
        <begin position="364"/>
        <end position="385"/>
    </location>
</feature>
<dbReference type="Pfam" id="PF01433">
    <property type="entry name" value="Peptidase_M1"/>
    <property type="match status" value="1"/>
</dbReference>
<feature type="transmembrane region" description="Helical" evidence="1">
    <location>
        <begin position="250"/>
        <end position="271"/>
    </location>
</feature>
<evidence type="ECO:0000256" key="1">
    <source>
        <dbReference type="SAM" id="Phobius"/>
    </source>
</evidence>
<dbReference type="GO" id="GO:0005737">
    <property type="term" value="C:cytoplasm"/>
    <property type="evidence" value="ECO:0007669"/>
    <property type="project" value="TreeGrafter"/>
</dbReference>
<feature type="transmembrane region" description="Helical" evidence="1">
    <location>
        <begin position="172"/>
        <end position="191"/>
    </location>
</feature>
<proteinExistence type="predicted"/>
<accession>A0A3E1NUF9</accession>
<dbReference type="SUPFAM" id="SSF55486">
    <property type="entry name" value="Metalloproteases ('zincins'), catalytic domain"/>
    <property type="match status" value="1"/>
</dbReference>
<dbReference type="GO" id="GO:0043171">
    <property type="term" value="P:peptide catabolic process"/>
    <property type="evidence" value="ECO:0007669"/>
    <property type="project" value="TreeGrafter"/>
</dbReference>
<feature type="transmembrane region" description="Helical" evidence="1">
    <location>
        <begin position="522"/>
        <end position="540"/>
    </location>
</feature>
<dbReference type="AlphaFoldDB" id="A0A3E1NUF9"/>
<feature type="transmembrane region" description="Helical" evidence="1">
    <location>
        <begin position="445"/>
        <end position="468"/>
    </location>
</feature>
<keyword evidence="1" id="KW-1133">Transmembrane helix</keyword>
<feature type="transmembrane region" description="Helical" evidence="1">
    <location>
        <begin position="20"/>
        <end position="39"/>
    </location>
</feature>
<name>A0A3E1NUF9_9BACT</name>
<dbReference type="GO" id="GO:0070006">
    <property type="term" value="F:metalloaminopeptidase activity"/>
    <property type="evidence" value="ECO:0007669"/>
    <property type="project" value="TreeGrafter"/>
</dbReference>
<dbReference type="InterPro" id="IPR027268">
    <property type="entry name" value="Peptidase_M4/M1_CTD_sf"/>
</dbReference>
<dbReference type="GO" id="GO:0042277">
    <property type="term" value="F:peptide binding"/>
    <property type="evidence" value="ECO:0007669"/>
    <property type="project" value="TreeGrafter"/>
</dbReference>
<evidence type="ECO:0000313" key="3">
    <source>
        <dbReference type="EMBL" id="RFM31560.1"/>
    </source>
</evidence>
<dbReference type="Gene3D" id="1.10.390.10">
    <property type="entry name" value="Neutral Protease Domain 2"/>
    <property type="match status" value="1"/>
</dbReference>
<dbReference type="GO" id="GO:0016020">
    <property type="term" value="C:membrane"/>
    <property type="evidence" value="ECO:0007669"/>
    <property type="project" value="TreeGrafter"/>
</dbReference>
<dbReference type="GO" id="GO:0005615">
    <property type="term" value="C:extracellular space"/>
    <property type="evidence" value="ECO:0007669"/>
    <property type="project" value="TreeGrafter"/>
</dbReference>
<comment type="caution">
    <text evidence="3">The sequence shown here is derived from an EMBL/GenBank/DDBJ whole genome shotgun (WGS) entry which is preliminary data.</text>
</comment>
<feature type="transmembrane region" description="Helical" evidence="1">
    <location>
        <begin position="142"/>
        <end position="167"/>
    </location>
</feature>
<feature type="transmembrane region" description="Helical" evidence="1">
    <location>
        <begin position="318"/>
        <end position="338"/>
    </location>
</feature>
<feature type="transmembrane region" description="Helical" evidence="1">
    <location>
        <begin position="98"/>
        <end position="122"/>
    </location>
</feature>
<feature type="transmembrane region" description="Helical" evidence="1">
    <location>
        <begin position="547"/>
        <end position="566"/>
    </location>
</feature>